<dbReference type="EMBL" id="WSEL01000003">
    <property type="protein sequence ID" value="MVQ29220.1"/>
    <property type="molecule type" value="Genomic_DNA"/>
</dbReference>
<gene>
    <name evidence="2" type="ORF">GON04_07170</name>
</gene>
<reference evidence="2 3" key="1">
    <citation type="submission" date="2019-12" db="EMBL/GenBank/DDBJ databases">
        <authorList>
            <person name="Huq M.A."/>
        </authorList>
    </citation>
    <scope>NUCLEOTIDE SEQUENCE [LARGE SCALE GENOMIC DNA]</scope>
    <source>
        <strain evidence="2 3">MAH-25</strain>
    </source>
</reference>
<dbReference type="Proteomes" id="UP000469385">
    <property type="component" value="Unassembled WGS sequence"/>
</dbReference>
<proteinExistence type="predicted"/>
<accession>A0A6N8ISN4</accession>
<evidence type="ECO:0000313" key="3">
    <source>
        <dbReference type="Proteomes" id="UP000469385"/>
    </source>
</evidence>
<protein>
    <submittedName>
        <fullName evidence="2">Uncharacterized protein</fullName>
    </submittedName>
</protein>
<feature type="region of interest" description="Disordered" evidence="1">
    <location>
        <begin position="46"/>
        <end position="69"/>
    </location>
</feature>
<evidence type="ECO:0000256" key="1">
    <source>
        <dbReference type="SAM" id="MobiDB-lite"/>
    </source>
</evidence>
<name>A0A6N8ISN4_9BURK</name>
<keyword evidence="3" id="KW-1185">Reference proteome</keyword>
<sequence length="69" mass="7894">MQSHQSRPLTQELEEMYRIAVREHGPFARSARLIGQALAECRQELRDARGQAPVPVRAGRTQRSREGPR</sequence>
<evidence type="ECO:0000313" key="2">
    <source>
        <dbReference type="EMBL" id="MVQ29220.1"/>
    </source>
</evidence>
<dbReference type="AlphaFoldDB" id="A0A6N8ISN4"/>
<dbReference type="RefSeq" id="WP_157397247.1">
    <property type="nucleotide sequence ID" value="NZ_WSEL01000003.1"/>
</dbReference>
<comment type="caution">
    <text evidence="2">The sequence shown here is derived from an EMBL/GenBank/DDBJ whole genome shotgun (WGS) entry which is preliminary data.</text>
</comment>
<organism evidence="2 3">
    <name type="scientific">Ramlibacter pinisoli</name>
    <dbReference type="NCBI Taxonomy" id="2682844"/>
    <lineage>
        <taxon>Bacteria</taxon>
        <taxon>Pseudomonadati</taxon>
        <taxon>Pseudomonadota</taxon>
        <taxon>Betaproteobacteria</taxon>
        <taxon>Burkholderiales</taxon>
        <taxon>Comamonadaceae</taxon>
        <taxon>Ramlibacter</taxon>
    </lineage>
</organism>